<dbReference type="EMBL" id="LHXJ01000062">
    <property type="protein sequence ID" value="KXA89859.1"/>
    <property type="molecule type" value="Genomic_DNA"/>
</dbReference>
<dbReference type="Proteomes" id="UP000070163">
    <property type="component" value="Unassembled WGS sequence"/>
</dbReference>
<accession>A0A133U6N5</accession>
<dbReference type="InterPro" id="IPR029044">
    <property type="entry name" value="Nucleotide-diphossugar_trans"/>
</dbReference>
<dbReference type="InterPro" id="IPR050834">
    <property type="entry name" value="Glycosyltransf_2"/>
</dbReference>
<evidence type="ECO:0000313" key="3">
    <source>
        <dbReference type="Proteomes" id="UP000070163"/>
    </source>
</evidence>
<dbReference type="CDD" id="cd00761">
    <property type="entry name" value="Glyco_tranf_GTA_type"/>
    <property type="match status" value="1"/>
</dbReference>
<dbReference type="InterPro" id="IPR001173">
    <property type="entry name" value="Glyco_trans_2-like"/>
</dbReference>
<dbReference type="PANTHER" id="PTHR43685:SF3">
    <property type="entry name" value="SLR2126 PROTEIN"/>
    <property type="match status" value="1"/>
</dbReference>
<name>A0A133U6N5_9EURY</name>
<dbReference type="SUPFAM" id="SSF53448">
    <property type="entry name" value="Nucleotide-diphospho-sugar transferases"/>
    <property type="match status" value="1"/>
</dbReference>
<dbReference type="Pfam" id="PF00535">
    <property type="entry name" value="Glycos_transf_2"/>
    <property type="match status" value="1"/>
</dbReference>
<comment type="caution">
    <text evidence="2">The sequence shown here is derived from an EMBL/GenBank/DDBJ whole genome shotgun (WGS) entry which is preliminary data.</text>
</comment>
<gene>
    <name evidence="2" type="ORF">AKJ57_04780</name>
</gene>
<protein>
    <recommendedName>
        <fullName evidence="1">Glycosyltransferase 2-like domain-containing protein</fullName>
    </recommendedName>
</protein>
<dbReference type="PANTHER" id="PTHR43685">
    <property type="entry name" value="GLYCOSYLTRANSFERASE"/>
    <property type="match status" value="1"/>
</dbReference>
<reference evidence="2 3" key="1">
    <citation type="journal article" date="2016" name="Sci. Rep.">
        <title>Metabolic traits of an uncultured archaeal lineage -MSBL1- from brine pools of the Red Sea.</title>
        <authorList>
            <person name="Mwirichia R."/>
            <person name="Alam I."/>
            <person name="Rashid M."/>
            <person name="Vinu M."/>
            <person name="Ba-Alawi W."/>
            <person name="Anthony Kamau A."/>
            <person name="Kamanda Ngugi D."/>
            <person name="Goker M."/>
            <person name="Klenk H.P."/>
            <person name="Bajic V."/>
            <person name="Stingl U."/>
        </authorList>
    </citation>
    <scope>NUCLEOTIDE SEQUENCE [LARGE SCALE GENOMIC DNA]</scope>
    <source>
        <strain evidence="2">SCGC-AAA259A05</strain>
    </source>
</reference>
<feature type="domain" description="Glycosyltransferase 2-like" evidence="1">
    <location>
        <begin position="31"/>
        <end position="202"/>
    </location>
</feature>
<organism evidence="2 3">
    <name type="scientific">candidate division MSBL1 archaeon SCGC-AAA259A05</name>
    <dbReference type="NCBI Taxonomy" id="1698259"/>
    <lineage>
        <taxon>Archaea</taxon>
        <taxon>Methanobacteriati</taxon>
        <taxon>Methanobacteriota</taxon>
        <taxon>candidate division MSBL1</taxon>
    </lineage>
</organism>
<sequence length="317" mass="37082">MTTDIKVKRHNVSAERLNGDEELPDFDNVTVGIKMFMREQKLWNCLDSLKNIGFGEVLVADDGEVSEKRKIKYGEYKKHLPLKVLDLPYDLGAGEARNRLVDEAETEYFLLLDSDMVLADVKTLSIMKKMLSSFSDIGGIAGCWLNKGVDFKCGASNLERRDRFLIENAENPREVKKLGVDYCLIFDLVPNSCLFRTEVFKDIRWDSNFKIGYEHMDFYLEAKKTDWKFGIIPQVLVQHFPGGSLEYRKNNRSSKKKLNNSLNHFKQKHKIREIIRERTVFLGSVPLYRKFFWKLKQITPIQISSWVERIEREVIRR</sequence>
<dbReference type="AlphaFoldDB" id="A0A133U6N5"/>
<dbReference type="Gene3D" id="3.90.550.10">
    <property type="entry name" value="Spore Coat Polysaccharide Biosynthesis Protein SpsA, Chain A"/>
    <property type="match status" value="1"/>
</dbReference>
<evidence type="ECO:0000259" key="1">
    <source>
        <dbReference type="Pfam" id="PF00535"/>
    </source>
</evidence>
<keyword evidence="3" id="KW-1185">Reference proteome</keyword>
<evidence type="ECO:0000313" key="2">
    <source>
        <dbReference type="EMBL" id="KXA89859.1"/>
    </source>
</evidence>
<proteinExistence type="predicted"/>